<dbReference type="PANTHER" id="PTHR33529">
    <property type="entry name" value="SLR0882 PROTEIN-RELATED"/>
    <property type="match status" value="1"/>
</dbReference>
<dbReference type="STRING" id="1384056.N787_08810"/>
<evidence type="ECO:0000256" key="10">
    <source>
        <dbReference type="ARBA" id="ARBA00023136"/>
    </source>
</evidence>
<evidence type="ECO:0000256" key="11">
    <source>
        <dbReference type="ARBA" id="ARBA00026081"/>
    </source>
</evidence>
<reference evidence="13 14" key="1">
    <citation type="submission" date="2013-09" db="EMBL/GenBank/DDBJ databases">
        <title>Genome sequencing of Arenimonas metalli.</title>
        <authorList>
            <person name="Chen F."/>
            <person name="Wang G."/>
        </authorList>
    </citation>
    <scope>NUCLEOTIDE SEQUENCE [LARGE SCALE GENOMIC DNA]</scope>
    <source>
        <strain evidence="13 14">CF5-1</strain>
    </source>
</reference>
<keyword evidence="8 12" id="KW-0812">Transmembrane</keyword>
<evidence type="ECO:0000256" key="7">
    <source>
        <dbReference type="ARBA" id="ARBA00022519"/>
    </source>
</evidence>
<dbReference type="NCBIfam" id="TIGR04407">
    <property type="entry name" value="LptF_YjgP"/>
    <property type="match status" value="1"/>
</dbReference>
<dbReference type="GO" id="GO:0043190">
    <property type="term" value="C:ATP-binding cassette (ABC) transporter complex"/>
    <property type="evidence" value="ECO:0007669"/>
    <property type="project" value="InterPro"/>
</dbReference>
<evidence type="ECO:0000256" key="9">
    <source>
        <dbReference type="ARBA" id="ARBA00022989"/>
    </source>
</evidence>
<evidence type="ECO:0000256" key="8">
    <source>
        <dbReference type="ARBA" id="ARBA00022692"/>
    </source>
</evidence>
<evidence type="ECO:0000256" key="4">
    <source>
        <dbReference type="ARBA" id="ARBA00014213"/>
    </source>
</evidence>
<dbReference type="EMBL" id="AVCK01000010">
    <property type="protein sequence ID" value="KFN47418.1"/>
    <property type="molecule type" value="Genomic_DNA"/>
</dbReference>
<accession>A0A091B4A1</accession>
<protein>
    <recommendedName>
        <fullName evidence="4">Lipopolysaccharide export system permease protein LptF</fullName>
    </recommendedName>
</protein>
<evidence type="ECO:0000256" key="1">
    <source>
        <dbReference type="ARBA" id="ARBA00002265"/>
    </source>
</evidence>
<evidence type="ECO:0000256" key="2">
    <source>
        <dbReference type="ARBA" id="ARBA00004429"/>
    </source>
</evidence>
<comment type="subunit">
    <text evidence="11">Component of the lipopolysaccharide transport and assembly complex. The LptBFG transporter is composed of two ATP-binding proteins (LptB) and two transmembrane proteins (LptF and LptG).</text>
</comment>
<comment type="subcellular location">
    <subcellularLocation>
        <location evidence="2">Cell inner membrane</location>
        <topology evidence="2">Multi-pass membrane protein</topology>
    </subcellularLocation>
</comment>
<dbReference type="PANTHER" id="PTHR33529:SF7">
    <property type="entry name" value="LIPOPOLYSACCHARIDE EXPORT SYSTEM PERMEASE PROTEIN LPTF"/>
    <property type="match status" value="1"/>
</dbReference>
<feature type="transmembrane region" description="Helical" evidence="12">
    <location>
        <begin position="12"/>
        <end position="33"/>
    </location>
</feature>
<feature type="transmembrane region" description="Helical" evidence="12">
    <location>
        <begin position="60"/>
        <end position="82"/>
    </location>
</feature>
<comment type="similarity">
    <text evidence="3">Belongs to the LptF/LptG family.</text>
</comment>
<evidence type="ECO:0000256" key="6">
    <source>
        <dbReference type="ARBA" id="ARBA00022475"/>
    </source>
</evidence>
<name>A0A091B4A1_9GAMM</name>
<dbReference type="PATRIC" id="fig|1384056.3.peg.619"/>
<dbReference type="Pfam" id="PF03739">
    <property type="entry name" value="LptF_LptG"/>
    <property type="match status" value="1"/>
</dbReference>
<proteinExistence type="inferred from homology"/>
<dbReference type="RefSeq" id="WP_034210759.1">
    <property type="nucleotide sequence ID" value="NZ_AVCK01000010.1"/>
</dbReference>
<keyword evidence="5" id="KW-0813">Transport</keyword>
<sequence length="360" mass="39704">MLLIERYLLRQFVLSVAAVAAILLMVGLGGLLVDLMSDIARGQVPAALLLSQLGLRSLQVLPLLMPLALFVGLLLAVGHLYGDSEMAVLSSVGLGPQKLWRPLLMVTLPVAVIVALSSLWLAPAGARIARDMIETANRSFLVAGLEAGRFLELPGRAGILYVGELSSDGTRFRQMFVQTERDGRLDVITARDGEIFFDEETGRFLRLRDGFRVEGTPAAKDFRLMRFDQNELRIPDREVEAEAEEIEARRTRELLAQTDAAARAELHWRIATPLLTLALGFLAMPLGRGEPRQARYGRILAALLIYINAMALLMLGKGWLATGALPAWAGLWWLLLPMALLAGWLFRTDGRLRRPRPVPA</sequence>
<dbReference type="GO" id="GO:0055085">
    <property type="term" value="P:transmembrane transport"/>
    <property type="evidence" value="ECO:0007669"/>
    <property type="project" value="InterPro"/>
</dbReference>
<feature type="transmembrane region" description="Helical" evidence="12">
    <location>
        <begin position="103"/>
        <end position="122"/>
    </location>
</feature>
<keyword evidence="10 12" id="KW-0472">Membrane</keyword>
<dbReference type="eggNOG" id="COG0795">
    <property type="taxonomic scope" value="Bacteria"/>
</dbReference>
<dbReference type="OrthoDB" id="9778062at2"/>
<feature type="transmembrane region" description="Helical" evidence="12">
    <location>
        <begin position="299"/>
        <end position="321"/>
    </location>
</feature>
<dbReference type="InterPro" id="IPR005495">
    <property type="entry name" value="LptG/LptF_permease"/>
</dbReference>
<evidence type="ECO:0000256" key="12">
    <source>
        <dbReference type="SAM" id="Phobius"/>
    </source>
</evidence>
<feature type="transmembrane region" description="Helical" evidence="12">
    <location>
        <begin position="327"/>
        <end position="346"/>
    </location>
</feature>
<dbReference type="Proteomes" id="UP000029393">
    <property type="component" value="Unassembled WGS sequence"/>
</dbReference>
<gene>
    <name evidence="13" type="ORF">N787_08810</name>
</gene>
<dbReference type="GO" id="GO:0015920">
    <property type="term" value="P:lipopolysaccharide transport"/>
    <property type="evidence" value="ECO:0007669"/>
    <property type="project" value="TreeGrafter"/>
</dbReference>
<dbReference type="InterPro" id="IPR030922">
    <property type="entry name" value="LptF"/>
</dbReference>
<keyword evidence="14" id="KW-1185">Reference proteome</keyword>
<organism evidence="13 14">
    <name type="scientific">Arenimonas metalli CF5-1</name>
    <dbReference type="NCBI Taxonomy" id="1384056"/>
    <lineage>
        <taxon>Bacteria</taxon>
        <taxon>Pseudomonadati</taxon>
        <taxon>Pseudomonadota</taxon>
        <taxon>Gammaproteobacteria</taxon>
        <taxon>Lysobacterales</taxon>
        <taxon>Lysobacteraceae</taxon>
        <taxon>Arenimonas</taxon>
    </lineage>
</organism>
<evidence type="ECO:0000313" key="13">
    <source>
        <dbReference type="EMBL" id="KFN47418.1"/>
    </source>
</evidence>
<keyword evidence="7" id="KW-0997">Cell inner membrane</keyword>
<keyword evidence="9 12" id="KW-1133">Transmembrane helix</keyword>
<dbReference type="AlphaFoldDB" id="A0A091B4A1"/>
<comment type="caution">
    <text evidence="13">The sequence shown here is derived from an EMBL/GenBank/DDBJ whole genome shotgun (WGS) entry which is preliminary data.</text>
</comment>
<evidence type="ECO:0000313" key="14">
    <source>
        <dbReference type="Proteomes" id="UP000029393"/>
    </source>
</evidence>
<keyword evidence="6" id="KW-1003">Cell membrane</keyword>
<comment type="function">
    <text evidence="1">Part of the ABC transporter complex LptBFG involved in the translocation of lipopolysaccharide (LPS) from the inner membrane to the outer membrane.</text>
</comment>
<evidence type="ECO:0000256" key="3">
    <source>
        <dbReference type="ARBA" id="ARBA00007725"/>
    </source>
</evidence>
<evidence type="ECO:0000256" key="5">
    <source>
        <dbReference type="ARBA" id="ARBA00022448"/>
    </source>
</evidence>